<evidence type="ECO:0000256" key="1">
    <source>
        <dbReference type="SAM" id="Phobius"/>
    </source>
</evidence>
<comment type="caution">
    <text evidence="2">The sequence shown here is derived from an EMBL/GenBank/DDBJ whole genome shotgun (WGS) entry which is preliminary data.</text>
</comment>
<keyword evidence="1" id="KW-0812">Transmembrane</keyword>
<evidence type="ECO:0000313" key="3">
    <source>
        <dbReference type="Proteomes" id="UP000030321"/>
    </source>
</evidence>
<keyword evidence="1" id="KW-0472">Membrane</keyword>
<accession>A0A0A1VXV8</accession>
<feature type="transmembrane region" description="Helical" evidence="1">
    <location>
        <begin position="94"/>
        <end position="120"/>
    </location>
</feature>
<name>A0A0A1VXV8_MICAE</name>
<evidence type="ECO:0000313" key="2">
    <source>
        <dbReference type="EMBL" id="GAL94580.1"/>
    </source>
</evidence>
<dbReference type="InterPro" id="IPR009793">
    <property type="entry name" value="DUF1361"/>
</dbReference>
<feature type="transmembrane region" description="Helical" evidence="1">
    <location>
        <begin position="132"/>
        <end position="155"/>
    </location>
</feature>
<proteinExistence type="predicted"/>
<feature type="transmembrane region" description="Helical" evidence="1">
    <location>
        <begin position="54"/>
        <end position="74"/>
    </location>
</feature>
<gene>
    <name evidence="2" type="ORF">N44_03160</name>
</gene>
<dbReference type="EMBL" id="BBPA01000059">
    <property type="protein sequence ID" value="GAL94580.1"/>
    <property type="molecule type" value="Genomic_DNA"/>
</dbReference>
<dbReference type="AlphaFoldDB" id="A0A0A1VXV8"/>
<reference evidence="3" key="1">
    <citation type="journal article" date="2015" name="Genome">
        <title>Whole Genome Sequence of the Non-Microcystin-Producing Microcystis aeruginosa Strain NIES-44.</title>
        <authorList>
            <person name="Okano K."/>
            <person name="Miyata N."/>
            <person name="Ozaki Y."/>
        </authorList>
    </citation>
    <scope>NUCLEOTIDE SEQUENCE [LARGE SCALE GENOMIC DNA]</scope>
    <source>
        <strain evidence="3">NIES-44</strain>
    </source>
</reference>
<dbReference type="RefSeq" id="WP_045360700.1">
    <property type="nucleotide sequence ID" value="NZ_BBPA01000059.1"/>
</dbReference>
<feature type="transmembrane region" description="Helical" evidence="1">
    <location>
        <begin position="29"/>
        <end position="47"/>
    </location>
</feature>
<dbReference type="Pfam" id="PF07099">
    <property type="entry name" value="DUF1361"/>
    <property type="match status" value="1"/>
</dbReference>
<dbReference type="Proteomes" id="UP000030321">
    <property type="component" value="Unassembled WGS sequence"/>
</dbReference>
<feature type="transmembrane region" description="Helical" evidence="1">
    <location>
        <begin position="175"/>
        <end position="195"/>
    </location>
</feature>
<sequence length="212" mass="25412">MIWTDLTIILTRDWWHNAWQLFNLSTGRIVWNSFLAFIPFILSFWLFRTTLDRSLVWWLILLVFLLFLPNAPYILTDSIHLISYIQQDYAKSLIFLVLIPQYSIFIFVGFQLYVLSLLNLKSYCQQSQLNSAVLPLEITLHFLSAIGIYLGRFFRLNSWYLITQPQQLFWSLQNLLTQKSLIFIPVCFLIIWLLYEINKRLYNRFFASCENN</sequence>
<organism evidence="2 3">
    <name type="scientific">Microcystis aeruginosa NIES-44</name>
    <dbReference type="NCBI Taxonomy" id="449439"/>
    <lineage>
        <taxon>Bacteria</taxon>
        <taxon>Bacillati</taxon>
        <taxon>Cyanobacteriota</taxon>
        <taxon>Cyanophyceae</taxon>
        <taxon>Oscillatoriophycideae</taxon>
        <taxon>Chroococcales</taxon>
        <taxon>Microcystaceae</taxon>
        <taxon>Microcystis</taxon>
    </lineage>
</organism>
<keyword evidence="1" id="KW-1133">Transmembrane helix</keyword>
<evidence type="ECO:0008006" key="4">
    <source>
        <dbReference type="Google" id="ProtNLM"/>
    </source>
</evidence>
<protein>
    <recommendedName>
        <fullName evidence="4">DUF1361 domain-containing protein</fullName>
    </recommendedName>
</protein>